<evidence type="ECO:0000313" key="1">
    <source>
        <dbReference type="EMBL" id="KZS88229.1"/>
    </source>
</evidence>
<sequence>MAAIISSKPPSGSTVCSLTNCEAIRAFLAQALDIKNCRNSLNQICWTLRDLPVVAIPQSRPLANLVASKSMLDSHNCATNSHPQRISAAPLVASSIMASSSLVLSARMLISHLTIFSVWLSVRCGFRMWKSQIIQERGFRSQNFQAFNLTIDPILVNRNLEEGVGLGSS</sequence>
<dbReference type="EMBL" id="KV419439">
    <property type="protein sequence ID" value="KZS88229.1"/>
    <property type="molecule type" value="Genomic_DNA"/>
</dbReference>
<dbReference type="AlphaFoldDB" id="A0A164P0D0"/>
<gene>
    <name evidence="1" type="ORF">SISNIDRAFT_470384</name>
</gene>
<protein>
    <submittedName>
        <fullName evidence="1">Uncharacterized protein</fullName>
    </submittedName>
</protein>
<accession>A0A164P0D0</accession>
<dbReference type="Proteomes" id="UP000076722">
    <property type="component" value="Unassembled WGS sequence"/>
</dbReference>
<evidence type="ECO:0000313" key="2">
    <source>
        <dbReference type="Proteomes" id="UP000076722"/>
    </source>
</evidence>
<reference evidence="1 2" key="1">
    <citation type="journal article" date="2016" name="Mol. Biol. Evol.">
        <title>Comparative Genomics of Early-Diverging Mushroom-Forming Fungi Provides Insights into the Origins of Lignocellulose Decay Capabilities.</title>
        <authorList>
            <person name="Nagy L.G."/>
            <person name="Riley R."/>
            <person name="Tritt A."/>
            <person name="Adam C."/>
            <person name="Daum C."/>
            <person name="Floudas D."/>
            <person name="Sun H."/>
            <person name="Yadav J.S."/>
            <person name="Pangilinan J."/>
            <person name="Larsson K.H."/>
            <person name="Matsuura K."/>
            <person name="Barry K."/>
            <person name="Labutti K."/>
            <person name="Kuo R."/>
            <person name="Ohm R.A."/>
            <person name="Bhattacharya S.S."/>
            <person name="Shirouzu T."/>
            <person name="Yoshinaga Y."/>
            <person name="Martin F.M."/>
            <person name="Grigoriev I.V."/>
            <person name="Hibbett D.S."/>
        </authorList>
    </citation>
    <scope>NUCLEOTIDE SEQUENCE [LARGE SCALE GENOMIC DNA]</scope>
    <source>
        <strain evidence="1 2">HHB9708</strain>
    </source>
</reference>
<keyword evidence="2" id="KW-1185">Reference proteome</keyword>
<name>A0A164P0D0_9AGAM</name>
<proteinExistence type="predicted"/>
<organism evidence="1 2">
    <name type="scientific">Sistotremastrum niveocremeum HHB9708</name>
    <dbReference type="NCBI Taxonomy" id="1314777"/>
    <lineage>
        <taxon>Eukaryota</taxon>
        <taxon>Fungi</taxon>
        <taxon>Dikarya</taxon>
        <taxon>Basidiomycota</taxon>
        <taxon>Agaricomycotina</taxon>
        <taxon>Agaricomycetes</taxon>
        <taxon>Sistotremastrales</taxon>
        <taxon>Sistotremastraceae</taxon>
        <taxon>Sertulicium</taxon>
        <taxon>Sertulicium niveocremeum</taxon>
    </lineage>
</organism>